<gene>
    <name evidence="1" type="ORF">Pan161_02150</name>
</gene>
<accession>A0A517V6G5</accession>
<organism evidence="1 2">
    <name type="scientific">Gimesia algae</name>
    <dbReference type="NCBI Taxonomy" id="2527971"/>
    <lineage>
        <taxon>Bacteria</taxon>
        <taxon>Pseudomonadati</taxon>
        <taxon>Planctomycetota</taxon>
        <taxon>Planctomycetia</taxon>
        <taxon>Planctomycetales</taxon>
        <taxon>Planctomycetaceae</taxon>
        <taxon>Gimesia</taxon>
    </lineage>
</organism>
<sequence length="105" mass="11844">MTTLLAGGSQVLKYLTVHELITCPTVKALCVAILPRTARFDIQRLHVGLFKPFTNRLGDEFTAIVTPDMFRHSVRLKQFSQDIDHVLTGDMTDRQLHIQSKLGIP</sequence>
<evidence type="ECO:0000313" key="1">
    <source>
        <dbReference type="EMBL" id="QDT88597.1"/>
    </source>
</evidence>
<dbReference type="EMBL" id="CP036343">
    <property type="protein sequence ID" value="QDT88597.1"/>
    <property type="molecule type" value="Genomic_DNA"/>
</dbReference>
<dbReference type="KEGG" id="gax:Pan161_02150"/>
<dbReference type="AlphaFoldDB" id="A0A517V6G5"/>
<protein>
    <submittedName>
        <fullName evidence="1">Uncharacterized protein</fullName>
    </submittedName>
</protein>
<keyword evidence="2" id="KW-1185">Reference proteome</keyword>
<name>A0A517V6G5_9PLAN</name>
<reference evidence="1 2" key="1">
    <citation type="submission" date="2019-02" db="EMBL/GenBank/DDBJ databases">
        <title>Deep-cultivation of Planctomycetes and their phenomic and genomic characterization uncovers novel biology.</title>
        <authorList>
            <person name="Wiegand S."/>
            <person name="Jogler M."/>
            <person name="Boedeker C."/>
            <person name="Pinto D."/>
            <person name="Vollmers J."/>
            <person name="Rivas-Marin E."/>
            <person name="Kohn T."/>
            <person name="Peeters S.H."/>
            <person name="Heuer A."/>
            <person name="Rast P."/>
            <person name="Oberbeckmann S."/>
            <person name="Bunk B."/>
            <person name="Jeske O."/>
            <person name="Meyerdierks A."/>
            <person name="Storesund J.E."/>
            <person name="Kallscheuer N."/>
            <person name="Luecker S."/>
            <person name="Lage O.M."/>
            <person name="Pohl T."/>
            <person name="Merkel B.J."/>
            <person name="Hornburger P."/>
            <person name="Mueller R.-W."/>
            <person name="Bruemmer F."/>
            <person name="Labrenz M."/>
            <person name="Spormann A.M."/>
            <person name="Op den Camp H."/>
            <person name="Overmann J."/>
            <person name="Amann R."/>
            <person name="Jetten M.S.M."/>
            <person name="Mascher T."/>
            <person name="Medema M.H."/>
            <person name="Devos D.P."/>
            <person name="Kaster A.-K."/>
            <person name="Ovreas L."/>
            <person name="Rohde M."/>
            <person name="Galperin M.Y."/>
            <person name="Jogler C."/>
        </authorList>
    </citation>
    <scope>NUCLEOTIDE SEQUENCE [LARGE SCALE GENOMIC DNA]</scope>
    <source>
        <strain evidence="1 2">Pan161</strain>
    </source>
</reference>
<dbReference type="Proteomes" id="UP000316855">
    <property type="component" value="Chromosome"/>
</dbReference>
<evidence type="ECO:0000313" key="2">
    <source>
        <dbReference type="Proteomes" id="UP000316855"/>
    </source>
</evidence>
<proteinExistence type="predicted"/>